<organism evidence="8 9">
    <name type="scientific">Candidatus Limivivens merdigallinarum</name>
    <dbReference type="NCBI Taxonomy" id="2840859"/>
    <lineage>
        <taxon>Bacteria</taxon>
        <taxon>Bacillati</taxon>
        <taxon>Bacillota</taxon>
        <taxon>Clostridia</taxon>
        <taxon>Lachnospirales</taxon>
        <taxon>Lachnospiraceae</taxon>
        <taxon>Lachnospiraceae incertae sedis</taxon>
        <taxon>Candidatus Limivivens</taxon>
    </lineage>
</organism>
<dbReference type="PANTHER" id="PTHR39181">
    <property type="entry name" value="TYROSINE-PROTEIN PHOSPHATASE YWQE"/>
    <property type="match status" value="1"/>
</dbReference>
<name>A0A9D1CZY1_9FIRM</name>
<reference evidence="8" key="1">
    <citation type="submission" date="2020-10" db="EMBL/GenBank/DDBJ databases">
        <authorList>
            <person name="Gilroy R."/>
        </authorList>
    </citation>
    <scope>NUCLEOTIDE SEQUENCE</scope>
    <source>
        <strain evidence="8">ChiSjej3B21-11622</strain>
    </source>
</reference>
<feature type="non-terminal residue" evidence="8">
    <location>
        <position position="421"/>
    </location>
</feature>
<comment type="catalytic activity">
    <reaction evidence="5">
        <text>O-phospho-L-tyrosyl-[protein] + H2O = L-tyrosyl-[protein] + phosphate</text>
        <dbReference type="Rhea" id="RHEA:10684"/>
        <dbReference type="Rhea" id="RHEA-COMP:10136"/>
        <dbReference type="Rhea" id="RHEA-COMP:20101"/>
        <dbReference type="ChEBI" id="CHEBI:15377"/>
        <dbReference type="ChEBI" id="CHEBI:43474"/>
        <dbReference type="ChEBI" id="CHEBI:46858"/>
        <dbReference type="ChEBI" id="CHEBI:61978"/>
        <dbReference type="EC" id="3.1.3.48"/>
    </reaction>
</comment>
<keyword evidence="4" id="KW-0904">Protein phosphatase</keyword>
<evidence type="ECO:0000313" key="9">
    <source>
        <dbReference type="Proteomes" id="UP000886886"/>
    </source>
</evidence>
<dbReference type="AlphaFoldDB" id="A0A9D1CZY1"/>
<dbReference type="GO" id="GO:0030145">
    <property type="term" value="F:manganese ion binding"/>
    <property type="evidence" value="ECO:0007669"/>
    <property type="project" value="InterPro"/>
</dbReference>
<dbReference type="EMBL" id="DVFT01000005">
    <property type="protein sequence ID" value="HIQ95013.1"/>
    <property type="molecule type" value="Genomic_DNA"/>
</dbReference>
<feature type="compositionally biased region" description="Polar residues" evidence="6">
    <location>
        <begin position="138"/>
        <end position="154"/>
    </location>
</feature>
<evidence type="ECO:0000256" key="4">
    <source>
        <dbReference type="ARBA" id="ARBA00022912"/>
    </source>
</evidence>
<dbReference type="EC" id="3.1.3.48" evidence="2"/>
<keyword evidence="3" id="KW-0378">Hydrolase</keyword>
<evidence type="ECO:0000256" key="3">
    <source>
        <dbReference type="ARBA" id="ARBA00022801"/>
    </source>
</evidence>
<comment type="similarity">
    <text evidence="1">Belongs to the metallo-dependent hydrolases superfamily. CpsB/CapC family.</text>
</comment>
<dbReference type="Pfam" id="PF19567">
    <property type="entry name" value="CpsB_CapC"/>
    <property type="match status" value="1"/>
</dbReference>
<dbReference type="InterPro" id="IPR016195">
    <property type="entry name" value="Pol/histidinol_Pase-like"/>
</dbReference>
<dbReference type="GO" id="GO:0004725">
    <property type="term" value="F:protein tyrosine phosphatase activity"/>
    <property type="evidence" value="ECO:0007669"/>
    <property type="project" value="UniProtKB-EC"/>
</dbReference>
<reference evidence="8" key="2">
    <citation type="journal article" date="2021" name="PeerJ">
        <title>Extensive microbial diversity within the chicken gut microbiome revealed by metagenomics and culture.</title>
        <authorList>
            <person name="Gilroy R."/>
            <person name="Ravi A."/>
            <person name="Getino M."/>
            <person name="Pursley I."/>
            <person name="Horton D.L."/>
            <person name="Alikhan N.F."/>
            <person name="Baker D."/>
            <person name="Gharbi K."/>
            <person name="Hall N."/>
            <person name="Watson M."/>
            <person name="Adriaenssens E.M."/>
            <person name="Foster-Nyarko E."/>
            <person name="Jarju S."/>
            <person name="Secka A."/>
            <person name="Antonio M."/>
            <person name="Oren A."/>
            <person name="Chaudhuri R.R."/>
            <person name="La Ragione R."/>
            <person name="Hildebrand F."/>
            <person name="Pallen M.J."/>
        </authorList>
    </citation>
    <scope>NUCLEOTIDE SEQUENCE</scope>
    <source>
        <strain evidence="8">ChiSjej3B21-11622</strain>
    </source>
</reference>
<comment type="caution">
    <text evidence="8">The sequence shown here is derived from an EMBL/GenBank/DDBJ whole genome shotgun (WGS) entry which is preliminary data.</text>
</comment>
<keyword evidence="7" id="KW-0472">Membrane</keyword>
<evidence type="ECO:0000256" key="1">
    <source>
        <dbReference type="ARBA" id="ARBA00005750"/>
    </source>
</evidence>
<feature type="compositionally biased region" description="Basic and acidic residues" evidence="6">
    <location>
        <begin position="159"/>
        <end position="171"/>
    </location>
</feature>
<keyword evidence="7" id="KW-1133">Transmembrane helix</keyword>
<evidence type="ECO:0000256" key="6">
    <source>
        <dbReference type="SAM" id="MobiDB-lite"/>
    </source>
</evidence>
<feature type="transmembrane region" description="Helical" evidence="7">
    <location>
        <begin position="218"/>
        <end position="237"/>
    </location>
</feature>
<accession>A0A9D1CZY1</accession>
<evidence type="ECO:0000256" key="2">
    <source>
        <dbReference type="ARBA" id="ARBA00013064"/>
    </source>
</evidence>
<keyword evidence="7" id="KW-0812">Transmembrane</keyword>
<feature type="region of interest" description="Disordered" evidence="6">
    <location>
        <begin position="91"/>
        <end position="202"/>
    </location>
</feature>
<gene>
    <name evidence="8" type="ORF">IAB26_00445</name>
</gene>
<dbReference type="PANTHER" id="PTHR39181:SF1">
    <property type="entry name" value="TYROSINE-PROTEIN PHOSPHATASE YWQE"/>
    <property type="match status" value="1"/>
</dbReference>
<evidence type="ECO:0000313" key="8">
    <source>
        <dbReference type="EMBL" id="HIQ95013.1"/>
    </source>
</evidence>
<dbReference type="SUPFAM" id="SSF89550">
    <property type="entry name" value="PHP domain-like"/>
    <property type="match status" value="1"/>
</dbReference>
<sequence length="421" mass="46795">MTLFLAMNLPVLAGNINSYEAALIEEASGTFEYGGKLYKAKEQYLSQLRAKFSEDDVDLTEEQAAELRAMMYDSVAEGVSEGILAVQENIQTEPEQEETDGSSSVIDEEKRFISGQEEEESSDSTAMTDDPGGEKTGTAVNENDLENSQVSSESAEPEVTEKAAETKEESTSVKSNAADQEMEGDSESREASPASEVSGKEADRTFASSRLAKTNHSILPVAAAVILAILATASVLYRQIRKKKIRILAEQIKTLTEVHCHILPHVDDGAKDLEMALKMIEEEYQQGVRRIIATPHYHIGYYKKEFSELCTVFEKLKERAKENYPDLELALGNEIFYSAGVLQHLEEGKAGTLAGTRYVLVEFRTDDSWRHIQEALTTLLRARYIPVVAHVERYRNVIGDKAHMEEMGQMGVLLQMNFSSV</sequence>
<dbReference type="Gene3D" id="3.20.20.140">
    <property type="entry name" value="Metal-dependent hydrolases"/>
    <property type="match status" value="1"/>
</dbReference>
<evidence type="ECO:0000256" key="5">
    <source>
        <dbReference type="ARBA" id="ARBA00051722"/>
    </source>
</evidence>
<dbReference type="Proteomes" id="UP000886886">
    <property type="component" value="Unassembled WGS sequence"/>
</dbReference>
<dbReference type="InterPro" id="IPR016667">
    <property type="entry name" value="Caps_polysacc_synth_CpsB/CapC"/>
</dbReference>
<proteinExistence type="inferred from homology"/>
<protein>
    <recommendedName>
        <fullName evidence="2">protein-tyrosine-phosphatase</fullName>
        <ecNumber evidence="2">3.1.3.48</ecNumber>
    </recommendedName>
</protein>
<evidence type="ECO:0000256" key="7">
    <source>
        <dbReference type="SAM" id="Phobius"/>
    </source>
</evidence>